<keyword evidence="1" id="KW-0472">Membrane</keyword>
<keyword evidence="1" id="KW-0812">Transmembrane</keyword>
<protein>
    <submittedName>
        <fullName evidence="2">Uncharacterized protein</fullName>
    </submittedName>
</protein>
<proteinExistence type="predicted"/>
<dbReference type="Proteomes" id="UP000606494">
    <property type="component" value="Unassembled WGS sequence"/>
</dbReference>
<feature type="transmembrane region" description="Helical" evidence="1">
    <location>
        <begin position="210"/>
        <end position="233"/>
    </location>
</feature>
<evidence type="ECO:0000313" key="2">
    <source>
        <dbReference type="EMBL" id="MBD1427181.1"/>
    </source>
</evidence>
<name>A0ABR7Y799_9SPHI</name>
<feature type="transmembrane region" description="Helical" evidence="1">
    <location>
        <begin position="85"/>
        <end position="105"/>
    </location>
</feature>
<accession>A0ABR7Y799</accession>
<dbReference type="RefSeq" id="WP_223816639.1">
    <property type="nucleotide sequence ID" value="NZ_JACNYK010000005.1"/>
</dbReference>
<keyword evidence="1" id="KW-1133">Transmembrane helix</keyword>
<sequence length="241" mass="28044">MILLCIAIFYLWPGGIFYEKWVNPDTFSSQDAWLNALLTTHTTQRVLILFVIPIYLVICTKPTLDKLNKSERTNLTPITRLERTFGLTLFAIGFTCLAFACFILYDHVIAAWFNNLYYEEAIRYLEAHGNLYPKISDRTALYPISTNILGVAFMMIILFLPLYFLSLVFFRKNSFILFLGLLVLIIITLVFFLRWLLVQETSSISIPIKGFFPLTLNILLVVGYWYLAMATFYHKLKEKEI</sequence>
<dbReference type="EMBL" id="JACNYK010000005">
    <property type="protein sequence ID" value="MBD1427181.1"/>
    <property type="molecule type" value="Genomic_DNA"/>
</dbReference>
<feature type="transmembrane region" description="Helical" evidence="1">
    <location>
        <begin position="148"/>
        <end position="170"/>
    </location>
</feature>
<evidence type="ECO:0000256" key="1">
    <source>
        <dbReference type="SAM" id="Phobius"/>
    </source>
</evidence>
<comment type="caution">
    <text evidence="2">The sequence shown here is derived from an EMBL/GenBank/DDBJ whole genome shotgun (WGS) entry which is preliminary data.</text>
</comment>
<evidence type="ECO:0000313" key="3">
    <source>
        <dbReference type="Proteomes" id="UP000606494"/>
    </source>
</evidence>
<feature type="transmembrane region" description="Helical" evidence="1">
    <location>
        <begin position="46"/>
        <end position="64"/>
    </location>
</feature>
<reference evidence="2 3" key="1">
    <citation type="submission" date="2020-08" db="EMBL/GenBank/DDBJ databases">
        <title>Sphingobacterium sp. DN00404 isolated from aquaculture water.</title>
        <authorList>
            <person name="Zhang M."/>
        </authorList>
    </citation>
    <scope>NUCLEOTIDE SEQUENCE [LARGE SCALE GENOMIC DNA]</scope>
    <source>
        <strain evidence="2 3">KCTC 32294</strain>
    </source>
</reference>
<feature type="transmembrane region" description="Helical" evidence="1">
    <location>
        <begin position="177"/>
        <end position="198"/>
    </location>
</feature>
<organism evidence="2 3">
    <name type="scientific">Sphingobacterium arenae</name>
    <dbReference type="NCBI Taxonomy" id="1280598"/>
    <lineage>
        <taxon>Bacteria</taxon>
        <taxon>Pseudomonadati</taxon>
        <taxon>Bacteroidota</taxon>
        <taxon>Sphingobacteriia</taxon>
        <taxon>Sphingobacteriales</taxon>
        <taxon>Sphingobacteriaceae</taxon>
        <taxon>Sphingobacterium</taxon>
    </lineage>
</organism>
<gene>
    <name evidence="2" type="ORF">H8B17_16490</name>
</gene>
<keyword evidence="3" id="KW-1185">Reference proteome</keyword>